<sequence length="55" mass="6156">MQSKEETNEKGEKADGCEDEGRIGKRNRIKTDVSEFNDTVVAGKAVQETYHLLSI</sequence>
<organism evidence="2">
    <name type="scientific">Octopus bimaculoides</name>
    <name type="common">California two-spotted octopus</name>
    <dbReference type="NCBI Taxonomy" id="37653"/>
    <lineage>
        <taxon>Eukaryota</taxon>
        <taxon>Metazoa</taxon>
        <taxon>Spiralia</taxon>
        <taxon>Lophotrochozoa</taxon>
        <taxon>Mollusca</taxon>
        <taxon>Cephalopoda</taxon>
        <taxon>Coleoidea</taxon>
        <taxon>Octopodiformes</taxon>
        <taxon>Octopoda</taxon>
        <taxon>Incirrata</taxon>
        <taxon>Octopodidae</taxon>
        <taxon>Octopus</taxon>
    </lineage>
</organism>
<evidence type="ECO:0000313" key="2">
    <source>
        <dbReference type="EMBL" id="KOF91075.1"/>
    </source>
</evidence>
<protein>
    <submittedName>
        <fullName evidence="2">Uncharacterized protein</fullName>
    </submittedName>
</protein>
<proteinExistence type="predicted"/>
<name>A0A0L8HQR4_OCTBM</name>
<reference evidence="2" key="1">
    <citation type="submission" date="2015-07" db="EMBL/GenBank/DDBJ databases">
        <title>MeaNS - Measles Nucleotide Surveillance Program.</title>
        <authorList>
            <person name="Tran T."/>
            <person name="Druce J."/>
        </authorList>
    </citation>
    <scope>NUCLEOTIDE SEQUENCE</scope>
    <source>
        <strain evidence="2">UCB-OBI-ISO-001</strain>
        <tissue evidence="2">Gonad</tissue>
    </source>
</reference>
<feature type="region of interest" description="Disordered" evidence="1">
    <location>
        <begin position="1"/>
        <end position="26"/>
    </location>
</feature>
<evidence type="ECO:0000256" key="1">
    <source>
        <dbReference type="SAM" id="MobiDB-lite"/>
    </source>
</evidence>
<gene>
    <name evidence="2" type="ORF">OCBIM_22009837mg</name>
</gene>
<dbReference type="EMBL" id="KQ417620">
    <property type="protein sequence ID" value="KOF91075.1"/>
    <property type="molecule type" value="Genomic_DNA"/>
</dbReference>
<dbReference type="AlphaFoldDB" id="A0A0L8HQR4"/>
<accession>A0A0L8HQR4</accession>